<accession>A0ABX1CHW7</accession>
<dbReference type="Gene3D" id="3.40.50.150">
    <property type="entry name" value="Vaccinia Virus protein VP39"/>
    <property type="match status" value="1"/>
</dbReference>
<sequence length="311" mass="32186">MAPTDPGDAPPAVPDGAGPFPGAAPPAAPPPPPASPPQAPAGTGPATPDAPTVAPAAPPPPTRAPGGAAGGPPSFRPDEAAFAGAEHLDPAFVAGFDRKQGEPDPEPDIALLREHGTGPHATVVDLGSGTGRFALAAAQAFGSVVAVDVSPAMRDHLTRAATAASVTGLTQVAAGFLSYEHRGAPADAVHTRHALHQLPDVWKAVALQRIADMLRPGGLLLLTDLVYDCSPAEAEPMFHRWVADAAAVDPAEGYTAADYAEHLRTEFSTFRWLLEPMLERAGFEVLRSDYRGRVFARYLCRRVGGTPRDGV</sequence>
<feature type="region of interest" description="Disordered" evidence="1">
    <location>
        <begin position="1"/>
        <end position="79"/>
    </location>
</feature>
<keyword evidence="2" id="KW-0489">Methyltransferase</keyword>
<gene>
    <name evidence="2" type="ORF">HCN52_17950</name>
</gene>
<dbReference type="EMBL" id="JAAVJC010000191">
    <property type="protein sequence ID" value="NJQ16762.1"/>
    <property type="molecule type" value="Genomic_DNA"/>
</dbReference>
<keyword evidence="2" id="KW-0808">Transferase</keyword>
<dbReference type="SUPFAM" id="SSF53335">
    <property type="entry name" value="S-adenosyl-L-methionine-dependent methyltransferases"/>
    <property type="match status" value="1"/>
</dbReference>
<evidence type="ECO:0000256" key="1">
    <source>
        <dbReference type="SAM" id="MobiDB-lite"/>
    </source>
</evidence>
<feature type="compositionally biased region" description="Low complexity" evidence="1">
    <location>
        <begin position="40"/>
        <end position="55"/>
    </location>
</feature>
<evidence type="ECO:0000313" key="2">
    <source>
        <dbReference type="EMBL" id="NJQ16762.1"/>
    </source>
</evidence>
<dbReference type="GO" id="GO:0032259">
    <property type="term" value="P:methylation"/>
    <property type="evidence" value="ECO:0007669"/>
    <property type="project" value="UniProtKB-KW"/>
</dbReference>
<dbReference type="GO" id="GO:0008168">
    <property type="term" value="F:methyltransferase activity"/>
    <property type="evidence" value="ECO:0007669"/>
    <property type="project" value="UniProtKB-KW"/>
</dbReference>
<dbReference type="InterPro" id="IPR029063">
    <property type="entry name" value="SAM-dependent_MTases_sf"/>
</dbReference>
<dbReference type="Pfam" id="PF13489">
    <property type="entry name" value="Methyltransf_23"/>
    <property type="match status" value="1"/>
</dbReference>
<proteinExistence type="predicted"/>
<dbReference type="Proteomes" id="UP000727056">
    <property type="component" value="Unassembled WGS sequence"/>
</dbReference>
<reference evidence="2 3" key="1">
    <citation type="submission" date="2020-03" db="EMBL/GenBank/DDBJ databases">
        <title>Draft genome of Streptomyces sp. ventii, isolated from the Axial Seamount in the Pacific Ocean, and resequencing of the two type strains Streptomyces lonarensis strain NCL 716 and Streptomyces bohaiensis strain 11A07.</title>
        <authorList>
            <person name="Loughran R.M."/>
            <person name="Pfannmuller K.M."/>
            <person name="Wasson B.J."/>
            <person name="Deadmond M.C."/>
            <person name="Paddock B.E."/>
            <person name="Koyack M.J."/>
            <person name="Gallegos D.A."/>
            <person name="Mitchell E.A."/>
            <person name="Ushijima B."/>
            <person name="Saw J.H."/>
            <person name="Mcphail K.L."/>
            <person name="Videau P."/>
        </authorList>
    </citation>
    <scope>NUCLEOTIDE SEQUENCE [LARGE SCALE GENOMIC DNA]</scope>
    <source>
        <strain evidence="2 3">11A07</strain>
    </source>
</reference>
<evidence type="ECO:0000313" key="3">
    <source>
        <dbReference type="Proteomes" id="UP000727056"/>
    </source>
</evidence>
<keyword evidence="3" id="KW-1185">Reference proteome</keyword>
<comment type="caution">
    <text evidence="2">The sequence shown here is derived from an EMBL/GenBank/DDBJ whole genome shotgun (WGS) entry which is preliminary data.</text>
</comment>
<dbReference type="PANTHER" id="PTHR43861:SF1">
    <property type="entry name" value="TRANS-ACONITATE 2-METHYLTRANSFERASE"/>
    <property type="match status" value="1"/>
</dbReference>
<feature type="compositionally biased region" description="Pro residues" evidence="1">
    <location>
        <begin position="22"/>
        <end position="39"/>
    </location>
</feature>
<organism evidence="2 3">
    <name type="scientific">Streptomyces bohaiensis</name>
    <dbReference type="NCBI Taxonomy" id="1431344"/>
    <lineage>
        <taxon>Bacteria</taxon>
        <taxon>Bacillati</taxon>
        <taxon>Actinomycetota</taxon>
        <taxon>Actinomycetes</taxon>
        <taxon>Kitasatosporales</taxon>
        <taxon>Streptomycetaceae</taxon>
        <taxon>Streptomyces</taxon>
    </lineage>
</organism>
<name>A0ABX1CHW7_9ACTN</name>
<dbReference type="PANTHER" id="PTHR43861">
    <property type="entry name" value="TRANS-ACONITATE 2-METHYLTRANSFERASE-RELATED"/>
    <property type="match status" value="1"/>
</dbReference>
<protein>
    <submittedName>
        <fullName evidence="2">Class I SAM-dependent methyltransferase</fullName>
    </submittedName>
</protein>
<dbReference type="CDD" id="cd02440">
    <property type="entry name" value="AdoMet_MTases"/>
    <property type="match status" value="1"/>
</dbReference>